<dbReference type="AlphaFoldDB" id="A0A6N8HUN0"/>
<accession>A0A6N8HUN0</accession>
<proteinExistence type="predicted"/>
<evidence type="ECO:0000313" key="1">
    <source>
        <dbReference type="EMBL" id="MVB09399.1"/>
    </source>
</evidence>
<gene>
    <name evidence="1" type="ORF">CAFE_00470</name>
</gene>
<dbReference type="RefSeq" id="WP_330593675.1">
    <property type="nucleotide sequence ID" value="NZ_VWXL01000002.1"/>
</dbReference>
<name>A0A6N8HUN0_9FIRM</name>
<dbReference type="Proteomes" id="UP000469440">
    <property type="component" value="Unassembled WGS sequence"/>
</dbReference>
<evidence type="ECO:0000313" key="2">
    <source>
        <dbReference type="Proteomes" id="UP000469440"/>
    </source>
</evidence>
<reference evidence="1 2" key="1">
    <citation type="submission" date="2019-09" db="EMBL/GenBank/DDBJ databases">
        <title>Genome sequence of Clostridium sp. EA1.</title>
        <authorList>
            <person name="Poehlein A."/>
            <person name="Bengelsdorf F.R."/>
            <person name="Daniel R."/>
        </authorList>
    </citation>
    <scope>NUCLEOTIDE SEQUENCE [LARGE SCALE GENOMIC DNA]</scope>
    <source>
        <strain evidence="1 2">EA1</strain>
    </source>
</reference>
<keyword evidence="2" id="KW-1185">Reference proteome</keyword>
<organism evidence="1 2">
    <name type="scientific">Caproicibacter fermentans</name>
    <dbReference type="NCBI Taxonomy" id="2576756"/>
    <lineage>
        <taxon>Bacteria</taxon>
        <taxon>Bacillati</taxon>
        <taxon>Bacillota</taxon>
        <taxon>Clostridia</taxon>
        <taxon>Eubacteriales</taxon>
        <taxon>Acutalibacteraceae</taxon>
        <taxon>Caproicibacter</taxon>
    </lineage>
</organism>
<comment type="caution">
    <text evidence="1">The sequence shown here is derived from an EMBL/GenBank/DDBJ whole genome shotgun (WGS) entry which is preliminary data.</text>
</comment>
<sequence length="312" mass="35353">MDSVINDKIRLAQQGIARLRKIDAMLQNLQKQQSQINHKVAELKAVLGKENYDVAKIEDKSITSIFYSLFGKLEERVEKERKEALSARLKYDQAVRDLEDIKCQISKLSAERQNYINCQHDFDALYVEKKEQIMKNGGKAAQRILELTNQINSEKINLKEIKEAISAGRDALDSLNRVQNSLSSAEGWGTWDLLGGGLISDLAKHSHIDDAKTETENAQRLLRQFHAELADVRINSDIRIETDGFAKFADFFFDGLIADWFMQSKINQSQESVSHVQSQVHDAVHCLESMESQTNSSIGKLEVELESLIVTT</sequence>
<protein>
    <submittedName>
        <fullName evidence="1">Uncharacterized protein</fullName>
    </submittedName>
</protein>
<dbReference type="EMBL" id="VWXL01000002">
    <property type="protein sequence ID" value="MVB09399.1"/>
    <property type="molecule type" value="Genomic_DNA"/>
</dbReference>